<dbReference type="OrthoDB" id="10267058at2759"/>
<keyword evidence="3" id="KW-1185">Reference proteome</keyword>
<dbReference type="STRING" id="1806994.A0A507C0Q3"/>
<dbReference type="GO" id="GO:0047429">
    <property type="term" value="F:nucleoside triphosphate diphosphatase activity"/>
    <property type="evidence" value="ECO:0007669"/>
    <property type="project" value="InterPro"/>
</dbReference>
<sequence length="220" mass="24738">MTTPLKDTFLSTPPLPLILGSSSIFRRKVLDIHKIPHSTLNPNINEGKKLWDIHNSISKSSLIIELDPSATALAVANAKMDALLSRWDNTQPDTLLVTCDQVVSWNDEVREKPRSEEMCRMYMTSYTEIPAETHSAMVVAKTRDRNRAAGVDVARQWFHPIPPNVVDQLIKKGDVMYCAGGFMIEDDLMQPYLAKRDGTEDSIMGMPVLLLEELVTKVMQ</sequence>
<protein>
    <recommendedName>
        <fullName evidence="4">Maf-like protein</fullName>
    </recommendedName>
</protein>
<dbReference type="SUPFAM" id="SSF52972">
    <property type="entry name" value="ITPase-like"/>
    <property type="match status" value="1"/>
</dbReference>
<keyword evidence="1" id="KW-0378">Hydrolase</keyword>
<evidence type="ECO:0000313" key="3">
    <source>
        <dbReference type="Proteomes" id="UP000319731"/>
    </source>
</evidence>
<comment type="caution">
    <text evidence="2">The sequence shown here is derived from an EMBL/GenBank/DDBJ whole genome shotgun (WGS) entry which is preliminary data.</text>
</comment>
<evidence type="ECO:0000256" key="1">
    <source>
        <dbReference type="ARBA" id="ARBA00022801"/>
    </source>
</evidence>
<dbReference type="PIRSF" id="PIRSF006305">
    <property type="entry name" value="Maf"/>
    <property type="match status" value="1"/>
</dbReference>
<dbReference type="Gene3D" id="3.90.950.10">
    <property type="match status" value="1"/>
</dbReference>
<dbReference type="Pfam" id="PF02545">
    <property type="entry name" value="Maf"/>
    <property type="match status" value="1"/>
</dbReference>
<name>A0A507C0Q3_9FUNG</name>
<reference evidence="2 3" key="1">
    <citation type="journal article" date="2019" name="Sci. Rep.">
        <title>Comparative genomics of chytrid fungi reveal insights into the obligate biotrophic and pathogenic lifestyle of Synchytrium endobioticum.</title>
        <authorList>
            <person name="van de Vossenberg B.T.L.H."/>
            <person name="Warris S."/>
            <person name="Nguyen H.D.T."/>
            <person name="van Gent-Pelzer M.P.E."/>
            <person name="Joly D.L."/>
            <person name="van de Geest H.C."/>
            <person name="Bonants P.J.M."/>
            <person name="Smith D.S."/>
            <person name="Levesque C.A."/>
            <person name="van der Lee T.A.J."/>
        </authorList>
    </citation>
    <scope>NUCLEOTIDE SEQUENCE [LARGE SCALE GENOMIC DNA]</scope>
    <source>
        <strain evidence="2 3">JEL517</strain>
    </source>
</reference>
<dbReference type="PANTHER" id="PTHR43213">
    <property type="entry name" value="BIFUNCTIONAL DTTP/UTP PYROPHOSPHATASE/METHYLTRANSFERASE PROTEIN-RELATED"/>
    <property type="match status" value="1"/>
</dbReference>
<dbReference type="InterPro" id="IPR003697">
    <property type="entry name" value="Maf-like"/>
</dbReference>
<dbReference type="InterPro" id="IPR029001">
    <property type="entry name" value="ITPase-like_fam"/>
</dbReference>
<dbReference type="GeneID" id="42003677"/>
<dbReference type="RefSeq" id="XP_031025695.1">
    <property type="nucleotide sequence ID" value="XM_031168380.1"/>
</dbReference>
<accession>A0A507C0Q3</accession>
<dbReference type="EMBL" id="QEAO01000010">
    <property type="protein sequence ID" value="TPX35110.1"/>
    <property type="molecule type" value="Genomic_DNA"/>
</dbReference>
<evidence type="ECO:0000313" key="2">
    <source>
        <dbReference type="EMBL" id="TPX35110.1"/>
    </source>
</evidence>
<organism evidence="2 3">
    <name type="scientific">Synchytrium microbalum</name>
    <dbReference type="NCBI Taxonomy" id="1806994"/>
    <lineage>
        <taxon>Eukaryota</taxon>
        <taxon>Fungi</taxon>
        <taxon>Fungi incertae sedis</taxon>
        <taxon>Chytridiomycota</taxon>
        <taxon>Chytridiomycota incertae sedis</taxon>
        <taxon>Chytridiomycetes</taxon>
        <taxon>Synchytriales</taxon>
        <taxon>Synchytriaceae</taxon>
        <taxon>Synchytrium</taxon>
    </lineage>
</organism>
<gene>
    <name evidence="2" type="ORF">SmJEL517_g02452</name>
</gene>
<evidence type="ECO:0008006" key="4">
    <source>
        <dbReference type="Google" id="ProtNLM"/>
    </source>
</evidence>
<dbReference type="AlphaFoldDB" id="A0A507C0Q3"/>
<proteinExistence type="predicted"/>
<dbReference type="PANTHER" id="PTHR43213:SF4">
    <property type="entry name" value="7-METHYL-GTP PYROPHOSPHATASE"/>
    <property type="match status" value="1"/>
</dbReference>
<dbReference type="Proteomes" id="UP000319731">
    <property type="component" value="Unassembled WGS sequence"/>
</dbReference>